<sequence>MSDAQENPKPRRSRRRKSGLAVLFAFVLLLAAAGTGAMVMIGRPVDAPVWVREKIEARIAQTLPGINVDFGRMSLLVQRTGLARIILWDVNITNAQGQQVAQLSDIEAGLSPAALLRGNLVLREAQVSGAFVTLQRDMRGRFGLALGDAFAEGTDVPDLGAIIAAVDAAFEDERLAKFDVFEADALTVRYEDQRARRGWTADGGRLRLAREGGELRLSGDVALLAGGDGVATLELNAQSEIGERSLDFGMVLKDLRSQDIATQSPALAWLANLDAPISGALRSGLRDDGALDTLSATLQIGAGVLQPNRATKALHFDGARTYFSYDPAQAVLSFDEIRVRSPLGQVSARGDARLEGLDQGWPEAISGQFRLSDLKLAEGLLWDQSVEMSGAVSEFKLTLDPFRLTVGRLRVTDPAFPIRAKADLLARSDGWQLSLDATAEQTTPDQVLAFWPKEFRPQTRNWASEHVLGGRLHDIVFALRLEPDARPDTFLDVGFEDGKVLYNKRLPPITGGKGRMTMYDGRLGLRVDAGQIDPGLGGPIDITGTEFIIPNLRVKPAPGEVRLQAKGALTAALAYLDNDAWQVLTKTGRDASIATGQVEVSGLIAMELRKGLKLPDITLDLGGTARDLVSDTIVPGQSLTADRLTFKVSNSRLEVSGGVQLSGIPATGTWTQPFAPGQGRVAADVTLSPRALQTLGISLPDGMISGQGQGQLELRMPQGKPVEFALSTDLDGLGVAIPQLGWALPQGLQGKFQISGALSNPIRVNGLSLSGAGLDAVGDLTLGQGNAFQSLSFSRMSLGNWLDVTGRLRGRGRGLPPAVEVASGKIDLRNASFGGGGSGGGRATGTSLPVALTLDSLQVTDSIVMRRFRGNFDVGTGLRGRFDAMLGGQAAIAGTVAPRNGASAFAITSNDAGDVLRGAGMLKTLSGGAFRLDLIPVAGRTGTYDGAMTIAETRLRDAPAIGALLDAISIVGLIDQLDGPGIFFSNVDAKFRLSPSQVIVTESSAVGPSMGVSMDGYYDLASGNMDMQGVLSPIYFVNGIGRLIARKGEGLIGFNFNLRGPVSGPRVAVNPLSVFTPGMFRDIFRRPPPTVSE</sequence>
<evidence type="ECO:0008006" key="3">
    <source>
        <dbReference type="Google" id="ProtNLM"/>
    </source>
</evidence>
<protein>
    <recommendedName>
        <fullName evidence="3">DUF3971 domain-containing protein</fullName>
    </recommendedName>
</protein>
<dbReference type="AlphaFoldDB" id="A0A0P1G4L9"/>
<dbReference type="STRING" id="441103.TRN7648_01116"/>
<reference evidence="1 2" key="1">
    <citation type="submission" date="2015-09" db="EMBL/GenBank/DDBJ databases">
        <authorList>
            <consortium name="Swine Surveillance"/>
        </authorList>
    </citation>
    <scope>NUCLEOTIDE SEQUENCE [LARGE SCALE GENOMIC DNA]</scope>
    <source>
        <strain evidence="1 2">CECT 7648</strain>
    </source>
</reference>
<dbReference type="RefSeq" id="WP_058246651.1">
    <property type="nucleotide sequence ID" value="NZ_CYSE01000002.1"/>
</dbReference>
<keyword evidence="2" id="KW-1185">Reference proteome</keyword>
<proteinExistence type="predicted"/>
<dbReference type="Proteomes" id="UP000054935">
    <property type="component" value="Unassembled WGS sequence"/>
</dbReference>
<gene>
    <name evidence="1" type="ORF">TRN7648_01116</name>
</gene>
<organism evidence="1 2">
    <name type="scientific">Tropicibacter naphthalenivorans</name>
    <dbReference type="NCBI Taxonomy" id="441103"/>
    <lineage>
        <taxon>Bacteria</taxon>
        <taxon>Pseudomonadati</taxon>
        <taxon>Pseudomonadota</taxon>
        <taxon>Alphaproteobacteria</taxon>
        <taxon>Rhodobacterales</taxon>
        <taxon>Roseobacteraceae</taxon>
        <taxon>Tropicibacter</taxon>
    </lineage>
</organism>
<accession>A0A0P1G4L9</accession>
<dbReference type="EMBL" id="CYSE01000002">
    <property type="protein sequence ID" value="CUH76766.1"/>
    <property type="molecule type" value="Genomic_DNA"/>
</dbReference>
<evidence type="ECO:0000313" key="2">
    <source>
        <dbReference type="Proteomes" id="UP000054935"/>
    </source>
</evidence>
<name>A0A0P1G4L9_9RHOB</name>
<evidence type="ECO:0000313" key="1">
    <source>
        <dbReference type="EMBL" id="CUH76766.1"/>
    </source>
</evidence>